<organism evidence="2 3">
    <name type="scientific">Musa troglodytarum</name>
    <name type="common">fe'i banana</name>
    <dbReference type="NCBI Taxonomy" id="320322"/>
    <lineage>
        <taxon>Eukaryota</taxon>
        <taxon>Viridiplantae</taxon>
        <taxon>Streptophyta</taxon>
        <taxon>Embryophyta</taxon>
        <taxon>Tracheophyta</taxon>
        <taxon>Spermatophyta</taxon>
        <taxon>Magnoliopsida</taxon>
        <taxon>Liliopsida</taxon>
        <taxon>Zingiberales</taxon>
        <taxon>Musaceae</taxon>
        <taxon>Musa</taxon>
    </lineage>
</organism>
<accession>A0A9E7LAA4</accession>
<evidence type="ECO:0000313" key="2">
    <source>
        <dbReference type="EMBL" id="URE46161.1"/>
    </source>
</evidence>
<dbReference type="AlphaFoldDB" id="A0A9E7LAA4"/>
<name>A0A9E7LAA4_9LILI</name>
<dbReference type="Proteomes" id="UP001055439">
    <property type="component" value="Chromosome 9"/>
</dbReference>
<sequence>MTTILLYFLHSRPLFQITFLSSSLPSLNTDKKVGKAAQGTTKPLPKLTKKKLKLEEDPDYGNQNAGGASTEDKNNLRILKGDKGIVVAMVGEVTVDGEGRDPGPVAEGCSGGGARDELTLGWIPTRSGCRGTIAECLAGDGFELGMEAIRRIFARSAITPFLSLEMERGA</sequence>
<evidence type="ECO:0000313" key="3">
    <source>
        <dbReference type="Proteomes" id="UP001055439"/>
    </source>
</evidence>
<reference evidence="2" key="1">
    <citation type="submission" date="2022-05" db="EMBL/GenBank/DDBJ databases">
        <title>The Musa troglodytarum L. genome provides insights into the mechanism of non-climacteric behaviour and enrichment of carotenoids.</title>
        <authorList>
            <person name="Wang J."/>
        </authorList>
    </citation>
    <scope>NUCLEOTIDE SEQUENCE</scope>
    <source>
        <tissue evidence="2">Leaf</tissue>
    </source>
</reference>
<feature type="region of interest" description="Disordered" evidence="1">
    <location>
        <begin position="33"/>
        <end position="73"/>
    </location>
</feature>
<proteinExistence type="predicted"/>
<gene>
    <name evidence="2" type="ORF">MUK42_13803</name>
</gene>
<protein>
    <submittedName>
        <fullName evidence="2">Uncharacterized protein</fullName>
    </submittedName>
</protein>
<evidence type="ECO:0000256" key="1">
    <source>
        <dbReference type="SAM" id="MobiDB-lite"/>
    </source>
</evidence>
<dbReference type="EMBL" id="CP097511">
    <property type="protein sequence ID" value="URE46161.1"/>
    <property type="molecule type" value="Genomic_DNA"/>
</dbReference>
<keyword evidence="3" id="KW-1185">Reference proteome</keyword>